<feature type="region of interest" description="Disordered" evidence="1">
    <location>
        <begin position="325"/>
        <end position="349"/>
    </location>
</feature>
<evidence type="ECO:0000313" key="3">
    <source>
        <dbReference type="Proteomes" id="UP000237631"/>
    </source>
</evidence>
<dbReference type="OrthoDB" id="3650105at2759"/>
<proteinExistence type="predicted"/>
<comment type="caution">
    <text evidence="2">The sequence shown here is derived from an EMBL/GenBank/DDBJ whole genome shotgun (WGS) entry which is preliminary data.</text>
</comment>
<gene>
    <name evidence="2" type="ORF">CBER1_11277</name>
</gene>
<sequence length="627" mass="71431">MAKPTYEELKEQLRTANENTDAVSEELATAKGHLKNVLHVLKAREKLLILPMATVLFILKDTREPAKIFQRQMEDSLRYGFAWPFQAVEDYDTKIRTPHRHSDTRPEGELYIKDRERYVDHLAILAELPAGARHAVGKTTMCAHSDFECYSFARTNDDLHKLDYFALKVTWTDVRLGRGLEWEALLLMLPKATALFLLKDSPAHTAEQQIENEDERGWGDVWFEDREQYLKDLDTLSEMGPGGPETAVEMASECAGLEFLGFGRAMANEYLVKLDQFTLQVVRREASVGHDLQFPRESLHTSYTDLLETDMASNELPMERLIERMHSDGRRPGPRPLSPSRRQNVESLVGDDDATSVVKRFWCPSTLEFLRAMEVGPHLETILDLRKDRKVVVEAAVTKVQEHLDVLLDLLQKERILLLLPKDTLLVMLSHVDDPAAIVTNQISDPNGEYEDAWDKNSGECLRNLTILSQLPEDGAGCAIVLATECAYEAIGGYGTTKSNKDLHTLDQFALAIVCDEVDRGRKLEIDYDELKSYENVILGMDAWLWAYDLVNDLMEDMRGSRRSDRFSDAEQEALNHLLHEDNAKTVTKRVWFPLTMREMVDLENVSGENDRSEDDEDDDADEDADL</sequence>
<protein>
    <submittedName>
        <fullName evidence="2">Uncharacterized protein</fullName>
    </submittedName>
</protein>
<keyword evidence="3" id="KW-1185">Reference proteome</keyword>
<dbReference type="Proteomes" id="UP000237631">
    <property type="component" value="Unassembled WGS sequence"/>
</dbReference>
<feature type="compositionally biased region" description="Acidic residues" evidence="1">
    <location>
        <begin position="612"/>
        <end position="627"/>
    </location>
</feature>
<accession>A0A2S6BZI7</accession>
<reference evidence="3" key="1">
    <citation type="journal article" date="2017" name="bioRxiv">
        <title>Conservation of a gene cluster reveals novel cercosporin biosynthetic mechanisms and extends production to the genus Colletotrichum.</title>
        <authorList>
            <person name="de Jonge R."/>
            <person name="Ebert M.K."/>
            <person name="Huitt-Roehl C.R."/>
            <person name="Pal P."/>
            <person name="Suttle J.C."/>
            <person name="Spanner R.E."/>
            <person name="Neubauer J.D."/>
            <person name="Jurick W.M.II."/>
            <person name="Stott K.A."/>
            <person name="Secor G.A."/>
            <person name="Thomma B.P.H.J."/>
            <person name="Van de Peer Y."/>
            <person name="Townsend C.A."/>
            <person name="Bolton M.D."/>
        </authorList>
    </citation>
    <scope>NUCLEOTIDE SEQUENCE [LARGE SCALE GENOMIC DNA]</scope>
    <source>
        <strain evidence="3">CBS538.71</strain>
    </source>
</reference>
<dbReference type="EMBL" id="PNEN01001646">
    <property type="protein sequence ID" value="PPJ52890.1"/>
    <property type="molecule type" value="Genomic_DNA"/>
</dbReference>
<evidence type="ECO:0000313" key="2">
    <source>
        <dbReference type="EMBL" id="PPJ52890.1"/>
    </source>
</evidence>
<evidence type="ECO:0000256" key="1">
    <source>
        <dbReference type="SAM" id="MobiDB-lite"/>
    </source>
</evidence>
<feature type="region of interest" description="Disordered" evidence="1">
    <location>
        <begin position="604"/>
        <end position="627"/>
    </location>
</feature>
<dbReference type="AlphaFoldDB" id="A0A2S6BZI7"/>
<organism evidence="2 3">
    <name type="scientific">Cercospora berteroae</name>
    <dbReference type="NCBI Taxonomy" id="357750"/>
    <lineage>
        <taxon>Eukaryota</taxon>
        <taxon>Fungi</taxon>
        <taxon>Dikarya</taxon>
        <taxon>Ascomycota</taxon>
        <taxon>Pezizomycotina</taxon>
        <taxon>Dothideomycetes</taxon>
        <taxon>Dothideomycetidae</taxon>
        <taxon>Mycosphaerellales</taxon>
        <taxon>Mycosphaerellaceae</taxon>
        <taxon>Cercospora</taxon>
    </lineage>
</organism>
<name>A0A2S6BZI7_9PEZI</name>